<dbReference type="InterPro" id="IPR011495">
    <property type="entry name" value="Sig_transdc_His_kin_sub2_dim/P"/>
</dbReference>
<gene>
    <name evidence="11" type="ORF">CSW64_00330</name>
</gene>
<dbReference type="PANTHER" id="PTHR41523">
    <property type="entry name" value="TWO-COMPONENT SYSTEM SENSOR PROTEIN"/>
    <property type="match status" value="1"/>
</dbReference>
<evidence type="ECO:0000256" key="9">
    <source>
        <dbReference type="SAM" id="Phobius"/>
    </source>
</evidence>
<proteinExistence type="predicted"/>
<dbReference type="InterPro" id="IPR036890">
    <property type="entry name" value="HATPase_C_sf"/>
</dbReference>
<dbReference type="Gene3D" id="3.30.450.20">
    <property type="entry name" value="PAS domain"/>
    <property type="match status" value="2"/>
</dbReference>
<dbReference type="KEGG" id="cmb:CSW64_00330"/>
<evidence type="ECO:0000256" key="8">
    <source>
        <dbReference type="ARBA" id="ARBA00022840"/>
    </source>
</evidence>
<dbReference type="InterPro" id="IPR003660">
    <property type="entry name" value="HAMP_dom"/>
</dbReference>
<evidence type="ECO:0000259" key="10">
    <source>
        <dbReference type="PROSITE" id="PS50885"/>
    </source>
</evidence>
<protein>
    <recommendedName>
        <fullName evidence="3">histidine kinase</fullName>
        <ecNumber evidence="3">2.7.13.3</ecNumber>
    </recommendedName>
</protein>
<dbReference type="PANTHER" id="PTHR41523:SF8">
    <property type="entry name" value="ETHYLENE RESPONSE SENSOR PROTEIN"/>
    <property type="match status" value="1"/>
</dbReference>
<evidence type="ECO:0000256" key="4">
    <source>
        <dbReference type="ARBA" id="ARBA00022553"/>
    </source>
</evidence>
<dbReference type="SUPFAM" id="SSF55874">
    <property type="entry name" value="ATPase domain of HSP90 chaperone/DNA topoisomerase II/histidine kinase"/>
    <property type="match status" value="1"/>
</dbReference>
<dbReference type="PROSITE" id="PS50885">
    <property type="entry name" value="HAMP"/>
    <property type="match status" value="1"/>
</dbReference>
<keyword evidence="5" id="KW-0808">Transferase</keyword>
<feature type="domain" description="HAMP" evidence="10">
    <location>
        <begin position="270"/>
        <end position="324"/>
    </location>
</feature>
<dbReference type="EC" id="2.7.13.3" evidence="3"/>
<keyword evidence="9" id="KW-0472">Membrane</keyword>
<sequence>MLLLGAGQSLLAYQRETADRQAVLQSAAQRSAATARARMEAASVLLETLGPGSIGLDCSQRLIDIRRRLPGYANLIRFDRIGRVACAADSVPADPERRNRDWFKALEAGKPMVVTLDPGAPYAAEPSLFAAARTVDPEIGFGALAAVIPLSSLRPELADRSLPNGAQVAIVDRHGAVMSVTDAKAFPKDLEPWIERASARGSFLGYGFDGRFVRRAYSAAPLVGDDLFVILSAPSRGLFSTAWLDPLSGIVFPLIAFVVALAAVWFAAEQGVGRWIVYLQRVAAIYARGRFTVRPLQADRAPPEIRELAETLDHMAATIVARDASLHESLAQKDALMREIHHRVKNNLQVISSLLSMQERALADPAARMAMNDTRQRITALALIYRALYQGADIKHVDLKPFLEELTGQLLAGDLSSHASVRTEVRADRLVIDPDKLAPLALFAVEAVTNAQKHALSERGGTLTVDFKVNGPEAELTIADDGGGRGSPPDPATIKGVGRTLMTAFARQLRGQTTLEANDQGGLTARLVFPTPEAAPGGT</sequence>
<dbReference type="GO" id="GO:0004673">
    <property type="term" value="F:protein histidine kinase activity"/>
    <property type="evidence" value="ECO:0007669"/>
    <property type="project" value="UniProtKB-EC"/>
</dbReference>
<dbReference type="AlphaFoldDB" id="A0A2D2B3I3"/>
<comment type="subcellular location">
    <subcellularLocation>
        <location evidence="2">Membrane</location>
    </subcellularLocation>
</comment>
<feature type="transmembrane region" description="Helical" evidence="9">
    <location>
        <begin position="250"/>
        <end position="268"/>
    </location>
</feature>
<evidence type="ECO:0000256" key="6">
    <source>
        <dbReference type="ARBA" id="ARBA00022741"/>
    </source>
</evidence>
<keyword evidence="6" id="KW-0547">Nucleotide-binding</keyword>
<keyword evidence="7 11" id="KW-0418">Kinase</keyword>
<organism evidence="11 12">
    <name type="scientific">Caulobacter mirabilis</name>
    <dbReference type="NCBI Taxonomy" id="69666"/>
    <lineage>
        <taxon>Bacteria</taxon>
        <taxon>Pseudomonadati</taxon>
        <taxon>Pseudomonadota</taxon>
        <taxon>Alphaproteobacteria</taxon>
        <taxon>Caulobacterales</taxon>
        <taxon>Caulobacteraceae</taxon>
        <taxon>Caulobacter</taxon>
    </lineage>
</organism>
<dbReference type="Gene3D" id="3.30.565.10">
    <property type="entry name" value="Histidine kinase-like ATPase, C-terminal domain"/>
    <property type="match status" value="1"/>
</dbReference>
<dbReference type="GO" id="GO:0007165">
    <property type="term" value="P:signal transduction"/>
    <property type="evidence" value="ECO:0007669"/>
    <property type="project" value="InterPro"/>
</dbReference>
<evidence type="ECO:0000256" key="3">
    <source>
        <dbReference type="ARBA" id="ARBA00012438"/>
    </source>
</evidence>
<name>A0A2D2B3I3_9CAUL</name>
<evidence type="ECO:0000256" key="5">
    <source>
        <dbReference type="ARBA" id="ARBA00022679"/>
    </source>
</evidence>
<dbReference type="GO" id="GO:0005524">
    <property type="term" value="F:ATP binding"/>
    <property type="evidence" value="ECO:0007669"/>
    <property type="project" value="UniProtKB-KW"/>
</dbReference>
<keyword evidence="8" id="KW-0067">ATP-binding</keyword>
<dbReference type="Proteomes" id="UP000228945">
    <property type="component" value="Chromosome"/>
</dbReference>
<dbReference type="OrthoDB" id="9767435at2"/>
<dbReference type="GO" id="GO:0016020">
    <property type="term" value="C:membrane"/>
    <property type="evidence" value="ECO:0007669"/>
    <property type="project" value="UniProtKB-SubCell"/>
</dbReference>
<evidence type="ECO:0000256" key="2">
    <source>
        <dbReference type="ARBA" id="ARBA00004370"/>
    </source>
</evidence>
<evidence type="ECO:0000256" key="7">
    <source>
        <dbReference type="ARBA" id="ARBA00022777"/>
    </source>
</evidence>
<dbReference type="Pfam" id="PF07568">
    <property type="entry name" value="HisKA_2"/>
    <property type="match status" value="1"/>
</dbReference>
<keyword evidence="12" id="KW-1185">Reference proteome</keyword>
<comment type="catalytic activity">
    <reaction evidence="1">
        <text>ATP + protein L-histidine = ADP + protein N-phospho-L-histidine.</text>
        <dbReference type="EC" id="2.7.13.3"/>
    </reaction>
</comment>
<evidence type="ECO:0000313" key="12">
    <source>
        <dbReference type="Proteomes" id="UP000228945"/>
    </source>
</evidence>
<evidence type="ECO:0000313" key="11">
    <source>
        <dbReference type="EMBL" id="ATQ44820.1"/>
    </source>
</evidence>
<reference evidence="11 12" key="1">
    <citation type="submission" date="2017-10" db="EMBL/GenBank/DDBJ databases">
        <title>Genome sequence of Caulobacter mirabilis FWC38.</title>
        <authorList>
            <person name="Fiebig A."/>
            <person name="Crosson S."/>
        </authorList>
    </citation>
    <scope>NUCLEOTIDE SEQUENCE [LARGE SCALE GENOMIC DNA]</scope>
    <source>
        <strain evidence="11 12">FWC 38</strain>
    </source>
</reference>
<accession>A0A2D2B3I3</accession>
<dbReference type="EMBL" id="CP024201">
    <property type="protein sequence ID" value="ATQ44820.1"/>
    <property type="molecule type" value="Genomic_DNA"/>
</dbReference>
<evidence type="ECO:0000256" key="1">
    <source>
        <dbReference type="ARBA" id="ARBA00000085"/>
    </source>
</evidence>
<keyword evidence="9" id="KW-1133">Transmembrane helix</keyword>
<keyword evidence="4" id="KW-0597">Phosphoprotein</keyword>
<keyword evidence="9" id="KW-0812">Transmembrane</keyword>